<dbReference type="Gene3D" id="3.40.50.720">
    <property type="entry name" value="NAD(P)-binding Rossmann-like Domain"/>
    <property type="match status" value="2"/>
</dbReference>
<dbReference type="Proteomes" id="UP000032180">
    <property type="component" value="Chromosome 11"/>
</dbReference>
<evidence type="ECO:0008006" key="5">
    <source>
        <dbReference type="Google" id="ProtNLM"/>
    </source>
</evidence>
<reference evidence="3" key="3">
    <citation type="submission" date="2015-04" db="UniProtKB">
        <authorList>
            <consortium name="EnsemblPlants"/>
        </authorList>
    </citation>
    <scope>IDENTIFICATION</scope>
</reference>
<protein>
    <recommendedName>
        <fullName evidence="5">Tropinone reductase</fullName>
    </recommendedName>
</protein>
<keyword evidence="2" id="KW-0560">Oxidoreductase</keyword>
<accession>A0A0D9XRS0</accession>
<dbReference type="EnsemblPlants" id="LPERR11G09980.1">
    <property type="protein sequence ID" value="LPERR11G09980.1"/>
    <property type="gene ID" value="LPERR11G09980"/>
</dbReference>
<keyword evidence="1" id="KW-0521">NADP</keyword>
<organism evidence="3 4">
    <name type="scientific">Leersia perrieri</name>
    <dbReference type="NCBI Taxonomy" id="77586"/>
    <lineage>
        <taxon>Eukaryota</taxon>
        <taxon>Viridiplantae</taxon>
        <taxon>Streptophyta</taxon>
        <taxon>Embryophyta</taxon>
        <taxon>Tracheophyta</taxon>
        <taxon>Spermatophyta</taxon>
        <taxon>Magnoliopsida</taxon>
        <taxon>Liliopsida</taxon>
        <taxon>Poales</taxon>
        <taxon>Poaceae</taxon>
        <taxon>BOP clade</taxon>
        <taxon>Oryzoideae</taxon>
        <taxon>Oryzeae</taxon>
        <taxon>Oryzinae</taxon>
        <taxon>Leersia</taxon>
    </lineage>
</organism>
<evidence type="ECO:0000256" key="2">
    <source>
        <dbReference type="ARBA" id="ARBA00023002"/>
    </source>
</evidence>
<dbReference type="GO" id="GO:0016491">
    <property type="term" value="F:oxidoreductase activity"/>
    <property type="evidence" value="ECO:0007669"/>
    <property type="project" value="UniProtKB-KW"/>
</dbReference>
<sequence length="526" mass="55817">MATTSSSKNEKWSLAGATALVTGGSKGIGTALVITNHVSMCMQTRHSGQLGRDGRTCCRSEADLSRCLKEWTAMGLAVTVSICHLSVRAEREALVGRVQALFDGKLSILVNNAGMSFLKPAAELTPEECSSLMATNFESCFHLSQLVYPLLKASGRGSIVNISSIASFPGFRSLPNAMYAAAKGAMNQVTRNFAAEWANDGIRVNCVAPGFIRTPLLSEFVVGNEFERAEFNRVPMGRLGDPEEISSLVAFLCKPASSYVTGVTHMATTTISKTERWSLAGATALVTGGSKGIGRAVVEELASFGASVHTCARNEADLNSCLEEWTAKGLAVTVSVCDVSVRAEREALAGRVCALFDGKLSILVNNVGTAYLKPAVELTPEECSSLMMTNFESCFHLSQLAYPLLKPSGRGSIVNISSVSSVLASHSLPIYSAAKGAMNQVTRNLASEWAREKIRVNCVAPGLIQTPLLADFVDGNDLLQVELNRVPLGRLGDPKDISSLVAFLCMPAASYITGQVICADGGRVLS</sequence>
<dbReference type="PROSITE" id="PS00061">
    <property type="entry name" value="ADH_SHORT"/>
    <property type="match status" value="2"/>
</dbReference>
<dbReference type="eggNOG" id="KOG0725">
    <property type="taxonomic scope" value="Eukaryota"/>
</dbReference>
<dbReference type="Gramene" id="LPERR11G09980.1">
    <property type="protein sequence ID" value="LPERR11G09980.1"/>
    <property type="gene ID" value="LPERR11G09980"/>
</dbReference>
<dbReference type="InterPro" id="IPR002347">
    <property type="entry name" value="SDR_fam"/>
</dbReference>
<dbReference type="STRING" id="77586.A0A0D9XRS0"/>
<dbReference type="PANTHER" id="PTHR42898">
    <property type="entry name" value="TROPINONE REDUCTASE"/>
    <property type="match status" value="1"/>
</dbReference>
<dbReference type="PRINTS" id="PR00080">
    <property type="entry name" value="SDRFAMILY"/>
</dbReference>
<dbReference type="InterPro" id="IPR036291">
    <property type="entry name" value="NAD(P)-bd_dom_sf"/>
</dbReference>
<evidence type="ECO:0000313" key="4">
    <source>
        <dbReference type="Proteomes" id="UP000032180"/>
    </source>
</evidence>
<dbReference type="InterPro" id="IPR020904">
    <property type="entry name" value="Sc_DH/Rdtase_CS"/>
</dbReference>
<dbReference type="PRINTS" id="PR00081">
    <property type="entry name" value="GDHRDH"/>
</dbReference>
<evidence type="ECO:0000313" key="3">
    <source>
        <dbReference type="EnsemblPlants" id="LPERR11G09980.1"/>
    </source>
</evidence>
<proteinExistence type="predicted"/>
<dbReference type="AlphaFoldDB" id="A0A0D9XRS0"/>
<reference evidence="3 4" key="1">
    <citation type="submission" date="2012-08" db="EMBL/GenBank/DDBJ databases">
        <title>Oryza genome evolution.</title>
        <authorList>
            <person name="Wing R.A."/>
        </authorList>
    </citation>
    <scope>NUCLEOTIDE SEQUENCE</scope>
</reference>
<dbReference type="FunFam" id="3.40.50.720:FF:000084">
    <property type="entry name" value="Short-chain dehydrogenase reductase"/>
    <property type="match status" value="2"/>
</dbReference>
<keyword evidence="4" id="KW-1185">Reference proteome</keyword>
<dbReference type="PANTHER" id="PTHR42898:SF39">
    <property type="entry name" value="OS11G0438700 PROTEIN"/>
    <property type="match status" value="1"/>
</dbReference>
<reference evidence="4" key="2">
    <citation type="submission" date="2013-12" db="EMBL/GenBank/DDBJ databases">
        <authorList>
            <person name="Yu Y."/>
            <person name="Lee S."/>
            <person name="de Baynast K."/>
            <person name="Wissotski M."/>
            <person name="Liu L."/>
            <person name="Talag J."/>
            <person name="Goicoechea J."/>
            <person name="Angelova A."/>
            <person name="Jetty R."/>
            <person name="Kudrna D."/>
            <person name="Golser W."/>
            <person name="Rivera L."/>
            <person name="Zhang J."/>
            <person name="Wing R."/>
        </authorList>
    </citation>
    <scope>NUCLEOTIDE SEQUENCE</scope>
</reference>
<dbReference type="Pfam" id="PF13561">
    <property type="entry name" value="adh_short_C2"/>
    <property type="match status" value="2"/>
</dbReference>
<dbReference type="InterPro" id="IPR045000">
    <property type="entry name" value="TR"/>
</dbReference>
<evidence type="ECO:0000256" key="1">
    <source>
        <dbReference type="ARBA" id="ARBA00022857"/>
    </source>
</evidence>
<dbReference type="SUPFAM" id="SSF51735">
    <property type="entry name" value="NAD(P)-binding Rossmann-fold domains"/>
    <property type="match status" value="2"/>
</dbReference>
<name>A0A0D9XRS0_9ORYZ</name>